<dbReference type="PANTHER" id="PTHR42714:SF7">
    <property type="entry name" value="G DOMAIN-CONTAINING PROTEIN"/>
    <property type="match status" value="1"/>
</dbReference>
<keyword evidence="4" id="KW-1185">Reference proteome</keyword>
<dbReference type="Proteomes" id="UP000066624">
    <property type="component" value="Chromosome"/>
</dbReference>
<dbReference type="Pfam" id="PF11981">
    <property type="entry name" value="DUF3482"/>
    <property type="match status" value="1"/>
</dbReference>
<dbReference type="OrthoDB" id="5406017at2"/>
<organism evidence="3 4">
    <name type="scientific">Wenzhouxiangella marina</name>
    <dbReference type="NCBI Taxonomy" id="1579979"/>
    <lineage>
        <taxon>Bacteria</taxon>
        <taxon>Pseudomonadati</taxon>
        <taxon>Pseudomonadota</taxon>
        <taxon>Gammaproteobacteria</taxon>
        <taxon>Chromatiales</taxon>
        <taxon>Wenzhouxiangellaceae</taxon>
        <taxon>Wenzhouxiangella</taxon>
    </lineage>
</organism>
<dbReference type="GO" id="GO:0005829">
    <property type="term" value="C:cytosol"/>
    <property type="evidence" value="ECO:0007669"/>
    <property type="project" value="TreeGrafter"/>
</dbReference>
<dbReference type="GO" id="GO:0030488">
    <property type="term" value="P:tRNA methylation"/>
    <property type="evidence" value="ECO:0007669"/>
    <property type="project" value="TreeGrafter"/>
</dbReference>
<dbReference type="RefSeq" id="WP_049726612.1">
    <property type="nucleotide sequence ID" value="NZ_CP012154.1"/>
</dbReference>
<evidence type="ECO:0000256" key="1">
    <source>
        <dbReference type="SAM" id="Coils"/>
    </source>
</evidence>
<dbReference type="KEGG" id="wma:WM2015_2745"/>
<dbReference type="Gene3D" id="3.40.50.300">
    <property type="entry name" value="P-loop containing nucleotide triphosphate hydrolases"/>
    <property type="match status" value="1"/>
</dbReference>
<dbReference type="EMBL" id="CP012154">
    <property type="protein sequence ID" value="AKS43102.1"/>
    <property type="molecule type" value="Genomic_DNA"/>
</dbReference>
<dbReference type="AlphaFoldDB" id="A0A0K0XZN6"/>
<dbReference type="InterPro" id="IPR021871">
    <property type="entry name" value="DUF3482"/>
</dbReference>
<dbReference type="CDD" id="cd00882">
    <property type="entry name" value="Ras_like_GTPase"/>
    <property type="match status" value="1"/>
</dbReference>
<feature type="coiled-coil region" evidence="1">
    <location>
        <begin position="192"/>
        <end position="219"/>
    </location>
</feature>
<evidence type="ECO:0000313" key="3">
    <source>
        <dbReference type="EMBL" id="AKS43102.1"/>
    </source>
</evidence>
<dbReference type="GO" id="GO:0005525">
    <property type="term" value="F:GTP binding"/>
    <property type="evidence" value="ECO:0007669"/>
    <property type="project" value="InterPro"/>
</dbReference>
<dbReference type="PANTHER" id="PTHR42714">
    <property type="entry name" value="TRNA MODIFICATION GTPASE GTPBP3"/>
    <property type="match status" value="1"/>
</dbReference>
<feature type="region of interest" description="Disordered" evidence="2">
    <location>
        <begin position="395"/>
        <end position="417"/>
    </location>
</feature>
<evidence type="ECO:0000313" key="4">
    <source>
        <dbReference type="Proteomes" id="UP000066624"/>
    </source>
</evidence>
<gene>
    <name evidence="3" type="ORF">WM2015_2745</name>
</gene>
<dbReference type="Pfam" id="PF01926">
    <property type="entry name" value="MMR_HSR1"/>
    <property type="match status" value="1"/>
</dbReference>
<accession>A0A0K0XZN6</accession>
<evidence type="ECO:0000256" key="2">
    <source>
        <dbReference type="SAM" id="MobiDB-lite"/>
    </source>
</evidence>
<dbReference type="SUPFAM" id="SSF52540">
    <property type="entry name" value="P-loop containing nucleoside triphosphate hydrolases"/>
    <property type="match status" value="1"/>
</dbReference>
<dbReference type="InterPro" id="IPR027417">
    <property type="entry name" value="P-loop_NTPase"/>
</dbReference>
<dbReference type="InterPro" id="IPR006073">
    <property type="entry name" value="GTP-bd"/>
</dbReference>
<keyword evidence="1" id="KW-0175">Coiled coil</keyword>
<dbReference type="STRING" id="1579979.WM2015_2745"/>
<proteinExistence type="predicted"/>
<sequence length="458" mass="49755">MSLPLLKVAVVGHTNTGKTSLVRTLTRNRGFGEVADRGGTTRQVTTTELEVDGRVLIELYDSPGLENAPELIEWLDAQPGERHAGPARVARLLDDPEARQRFDQEARVLELMRAVDVGLYVIDAREPVLEKYQDELAILAMCARPIVAVLNFTSAPDSRESAWREALAEVTLHTVLAFDAAVRDPATERQLFEKLRSQLDRFDATLEAWLERLAEDEAQRQTAALRSVASLLIDAAAARRRADAEQPEELARVSAALQDAIRRREQATVDTLLALYRFGPEAYEDEALPLSEGRWADDLFDPETLRLHGIRAGKLAGLGAGAGALVDVATGGLSLGAGTIVGTLAGGGLSLLRGLGSRAVDRLRGRVGVAIDDATLMLLLTRQIELLASLRDRGHGNPDAIRPSSRPAGERAALPAPLRRARVHPEWSELNPSARLIERQPALAALTESLEAALRREG</sequence>
<dbReference type="PATRIC" id="fig|1579979.3.peg.2805"/>
<reference evidence="3 4" key="1">
    <citation type="submission" date="2015-07" db="EMBL/GenBank/DDBJ databases">
        <authorList>
            <person name="Noorani M."/>
        </authorList>
    </citation>
    <scope>NUCLEOTIDE SEQUENCE [LARGE SCALE GENOMIC DNA]</scope>
    <source>
        <strain evidence="3 4">KCTC 42284</strain>
    </source>
</reference>
<protein>
    <submittedName>
        <fullName evidence="3">GTP-binding protein, HSR1-like</fullName>
    </submittedName>
</protein>
<name>A0A0K0XZN6_9GAMM</name>
<feature type="compositionally biased region" description="Low complexity" evidence="2">
    <location>
        <begin position="406"/>
        <end position="417"/>
    </location>
</feature>
<dbReference type="GO" id="GO:0002098">
    <property type="term" value="P:tRNA wobble uridine modification"/>
    <property type="evidence" value="ECO:0007669"/>
    <property type="project" value="TreeGrafter"/>
</dbReference>